<feature type="transmembrane region" description="Helical" evidence="19">
    <location>
        <begin position="44"/>
        <end position="69"/>
    </location>
</feature>
<evidence type="ECO:0000256" key="4">
    <source>
        <dbReference type="ARBA" id="ARBA00019474"/>
    </source>
</evidence>
<dbReference type="SFLD" id="SFLDG01182">
    <property type="entry name" value="Prostaglandin_E_synthase_like"/>
    <property type="match status" value="1"/>
</dbReference>
<evidence type="ECO:0000256" key="13">
    <source>
        <dbReference type="ARBA" id="ARBA00023160"/>
    </source>
</evidence>
<dbReference type="PROSITE" id="PS00195">
    <property type="entry name" value="GLUTAREDOXIN_1"/>
    <property type="match status" value="1"/>
</dbReference>
<dbReference type="Gene3D" id="1.20.1050.10">
    <property type="match status" value="1"/>
</dbReference>
<evidence type="ECO:0000256" key="14">
    <source>
        <dbReference type="ARBA" id="ARBA00023235"/>
    </source>
</evidence>
<keyword evidence="11" id="KW-0443">Lipid metabolism</keyword>
<evidence type="ECO:0000256" key="17">
    <source>
        <dbReference type="ARBA" id="ARBA00031041"/>
    </source>
</evidence>
<dbReference type="GO" id="GO:0050220">
    <property type="term" value="F:prostaglandin-E synthase activity"/>
    <property type="evidence" value="ECO:0007669"/>
    <property type="project" value="UniProtKB-EC"/>
</dbReference>
<evidence type="ECO:0000256" key="11">
    <source>
        <dbReference type="ARBA" id="ARBA00023098"/>
    </source>
</evidence>
<comment type="catalytic activity">
    <reaction evidence="16">
        <text>prostaglandin H2 = prostaglandin E2</text>
        <dbReference type="Rhea" id="RHEA:12893"/>
        <dbReference type="ChEBI" id="CHEBI:57405"/>
        <dbReference type="ChEBI" id="CHEBI:606564"/>
        <dbReference type="EC" id="5.3.99.3"/>
    </reaction>
    <physiologicalReaction direction="left-to-right" evidence="16">
        <dbReference type="Rhea" id="RHEA:12894"/>
    </physiologicalReaction>
</comment>
<dbReference type="GO" id="GO:0012505">
    <property type="term" value="C:endomembrane system"/>
    <property type="evidence" value="ECO:0007669"/>
    <property type="project" value="UniProtKB-SubCell"/>
</dbReference>
<dbReference type="InterPro" id="IPR034334">
    <property type="entry name" value="PGES2"/>
</dbReference>
<keyword evidence="13" id="KW-0275">Fatty acid biosynthesis</keyword>
<reference evidence="22" key="1">
    <citation type="submission" date="2025-08" db="UniProtKB">
        <authorList>
            <consortium name="RefSeq"/>
        </authorList>
    </citation>
    <scope>IDENTIFICATION</scope>
    <source>
        <tissue evidence="22">Whole body</tissue>
    </source>
</reference>
<keyword evidence="7" id="KW-0643">Prostaglandin biosynthesis</keyword>
<proteinExistence type="inferred from homology"/>
<organism evidence="21 22">
    <name type="scientific">Ceratina calcarata</name>
    <dbReference type="NCBI Taxonomy" id="156304"/>
    <lineage>
        <taxon>Eukaryota</taxon>
        <taxon>Metazoa</taxon>
        <taxon>Ecdysozoa</taxon>
        <taxon>Arthropoda</taxon>
        <taxon>Hexapoda</taxon>
        <taxon>Insecta</taxon>
        <taxon>Pterygota</taxon>
        <taxon>Neoptera</taxon>
        <taxon>Endopterygota</taxon>
        <taxon>Hymenoptera</taxon>
        <taxon>Apocrita</taxon>
        <taxon>Aculeata</taxon>
        <taxon>Apoidea</taxon>
        <taxon>Anthophila</taxon>
        <taxon>Apidae</taxon>
        <taxon>Ceratina</taxon>
        <taxon>Zadontomerus</taxon>
    </lineage>
</organism>
<dbReference type="InterPro" id="IPR036249">
    <property type="entry name" value="Thioredoxin-like_sf"/>
</dbReference>
<dbReference type="SFLD" id="SFLDS00019">
    <property type="entry name" value="Glutathione_Transferase_(cytos"/>
    <property type="match status" value="1"/>
</dbReference>
<evidence type="ECO:0000313" key="21">
    <source>
        <dbReference type="Proteomes" id="UP000694925"/>
    </source>
</evidence>
<dbReference type="KEGG" id="ccal:108626169"/>
<evidence type="ECO:0000259" key="20">
    <source>
        <dbReference type="PROSITE" id="PS50404"/>
    </source>
</evidence>
<feature type="domain" description="GST N-terminal" evidence="20">
    <location>
        <begin position="111"/>
        <end position="191"/>
    </location>
</feature>
<dbReference type="InterPro" id="IPR036282">
    <property type="entry name" value="Glutathione-S-Trfase_C_sf"/>
</dbReference>
<evidence type="ECO:0000256" key="3">
    <source>
        <dbReference type="ARBA" id="ARBA00012203"/>
    </source>
</evidence>
<keyword evidence="21" id="KW-1185">Reference proteome</keyword>
<evidence type="ECO:0000256" key="19">
    <source>
        <dbReference type="SAM" id="Phobius"/>
    </source>
</evidence>
<evidence type="ECO:0000256" key="10">
    <source>
        <dbReference type="ARBA" id="ARBA00022989"/>
    </source>
</evidence>
<keyword evidence="12 19" id="KW-0472">Membrane</keyword>
<dbReference type="PANTHER" id="PTHR12782">
    <property type="entry name" value="MICROSOMAL PROSTAGLANDIN E SYNTHASE-2"/>
    <property type="match status" value="1"/>
</dbReference>
<evidence type="ECO:0000256" key="16">
    <source>
        <dbReference type="ARBA" id="ARBA00023931"/>
    </source>
</evidence>
<keyword evidence="8 19" id="KW-0812">Transmembrane</keyword>
<dbReference type="Pfam" id="PF13417">
    <property type="entry name" value="GST_N_3"/>
    <property type="match status" value="1"/>
</dbReference>
<accession>A0AAJ7N8H7</accession>
<name>A0AAJ7N8H7_9HYME</name>
<sequence>MSLLQRLSKLPRELHSFKNVVQRCPRRHESFMSTSRQSSTLKTVLKASLVGISIGFPVGIVITSGYNWYVSKQTSKRFHLQGKEERIQVLQEKPTVPISRKIVFPVDTSDLKLTLYQYQTCPFCCKVRVFLDYFGISYDIVEVDPVLRKEISWSPYKKVPILLAETESGYQPLNDSSMIISLLSSHLKDKSQKIDELVDYYPSIAMLDDNQKFKNEIMNKYFLMYKGSTFPDKDMEEIMQERKWRQWADDVFVHTLSPNVYRTLNEAYKTFNWFSDVGKWAEYFPTWERLIMINVGATAMWLVAKRLKKRHQLKEDVRMSFYDEINKWLSAIKKRGGRFMGGERPNLADLAVYGILKSIEGCDAFKDALENTKLGTWYDAMMREVETHSGGKYLIAK</sequence>
<dbReference type="Gene3D" id="3.40.30.10">
    <property type="entry name" value="Glutaredoxin"/>
    <property type="match status" value="1"/>
</dbReference>
<dbReference type="InterPro" id="IPR004046">
    <property type="entry name" value="GST_C"/>
</dbReference>
<evidence type="ECO:0000313" key="22">
    <source>
        <dbReference type="RefSeq" id="XP_017882173.1"/>
    </source>
</evidence>
<dbReference type="AlphaFoldDB" id="A0AAJ7N8H7"/>
<dbReference type="PROSITE" id="PS50404">
    <property type="entry name" value="GST_NTER"/>
    <property type="match status" value="1"/>
</dbReference>
<dbReference type="Gene3D" id="6.20.200.30">
    <property type="match status" value="1"/>
</dbReference>
<evidence type="ECO:0000256" key="8">
    <source>
        <dbReference type="ARBA" id="ARBA00022692"/>
    </source>
</evidence>
<protein>
    <recommendedName>
        <fullName evidence="4">Prostaglandin E synthase 2</fullName>
        <ecNumber evidence="3">5.3.99.3</ecNumber>
    </recommendedName>
    <alternativeName>
        <fullName evidence="17">Microsomal prostaglandin E synthase 2</fullName>
    </alternativeName>
</protein>
<keyword evidence="9" id="KW-0276">Fatty acid metabolism</keyword>
<dbReference type="CTD" id="39856"/>
<dbReference type="GeneID" id="108626169"/>
<dbReference type="Proteomes" id="UP000694925">
    <property type="component" value="Unplaced"/>
</dbReference>
<evidence type="ECO:0000256" key="12">
    <source>
        <dbReference type="ARBA" id="ARBA00023136"/>
    </source>
</evidence>
<dbReference type="RefSeq" id="XP_017882173.1">
    <property type="nucleotide sequence ID" value="XM_018026684.2"/>
</dbReference>
<evidence type="ECO:0000256" key="15">
    <source>
        <dbReference type="ARBA" id="ARBA00023930"/>
    </source>
</evidence>
<evidence type="ECO:0000256" key="2">
    <source>
        <dbReference type="ARBA" id="ARBA00007409"/>
    </source>
</evidence>
<dbReference type="GO" id="GO:0001516">
    <property type="term" value="P:prostaglandin biosynthetic process"/>
    <property type="evidence" value="ECO:0007669"/>
    <property type="project" value="UniProtKB-KW"/>
</dbReference>
<dbReference type="PROSITE" id="PS51354">
    <property type="entry name" value="GLUTAREDOXIN_2"/>
    <property type="match status" value="1"/>
</dbReference>
<dbReference type="InterPro" id="IPR004045">
    <property type="entry name" value="Glutathione_S-Trfase_N"/>
</dbReference>
<comment type="similarity">
    <text evidence="2">Belongs to the GST superfamily.</text>
</comment>
<dbReference type="InterPro" id="IPR034335">
    <property type="entry name" value="PGES2_C"/>
</dbReference>
<dbReference type="GO" id="GO:0005739">
    <property type="term" value="C:mitochondrion"/>
    <property type="evidence" value="ECO:0007669"/>
    <property type="project" value="TreeGrafter"/>
</dbReference>
<dbReference type="SFLD" id="SFLDG01203">
    <property type="entry name" value="Prostaglandin_E_synthase_like1"/>
    <property type="match status" value="1"/>
</dbReference>
<keyword evidence="14" id="KW-0413">Isomerase</keyword>
<keyword evidence="5" id="KW-0644">Prostaglandin metabolism</keyword>
<comment type="pathway">
    <text evidence="1">Lipid metabolism; prostaglandin biosynthesis.</text>
</comment>
<evidence type="ECO:0000256" key="7">
    <source>
        <dbReference type="ARBA" id="ARBA00022585"/>
    </source>
</evidence>
<dbReference type="Pfam" id="PF14497">
    <property type="entry name" value="GST_C_3"/>
    <property type="match status" value="1"/>
</dbReference>
<dbReference type="EC" id="5.3.99.3" evidence="3"/>
<dbReference type="InterPro" id="IPR040079">
    <property type="entry name" value="Glutathione_S-Trfase"/>
</dbReference>
<dbReference type="InterPro" id="IPR011767">
    <property type="entry name" value="GLR_AS"/>
</dbReference>
<dbReference type="PANTHER" id="PTHR12782:SF5">
    <property type="entry name" value="PROSTAGLANDIN E SYNTHASE 2"/>
    <property type="match status" value="1"/>
</dbReference>
<evidence type="ECO:0000256" key="5">
    <source>
        <dbReference type="ARBA" id="ARBA00022501"/>
    </source>
</evidence>
<comment type="catalytic activity">
    <reaction evidence="15">
        <text>prostaglandin H2 = (12S)-hydroxy-(5Z,8E,10E)-heptadecatrienoate + malonaldehyde</text>
        <dbReference type="Rhea" id="RHEA:48644"/>
        <dbReference type="ChEBI" id="CHEBI:57405"/>
        <dbReference type="ChEBI" id="CHEBI:90694"/>
        <dbReference type="ChEBI" id="CHEBI:566274"/>
    </reaction>
    <physiologicalReaction direction="left-to-right" evidence="15">
        <dbReference type="Rhea" id="RHEA:48645"/>
    </physiologicalReaction>
</comment>
<evidence type="ECO:0000256" key="9">
    <source>
        <dbReference type="ARBA" id="ARBA00022832"/>
    </source>
</evidence>
<evidence type="ECO:0000256" key="1">
    <source>
        <dbReference type="ARBA" id="ARBA00004702"/>
    </source>
</evidence>
<dbReference type="CDD" id="cd03197">
    <property type="entry name" value="GST_C_mPGES2"/>
    <property type="match status" value="1"/>
</dbReference>
<dbReference type="SUPFAM" id="SSF52833">
    <property type="entry name" value="Thioredoxin-like"/>
    <property type="match status" value="1"/>
</dbReference>
<gene>
    <name evidence="22" type="primary">LOC108626169</name>
</gene>
<dbReference type="SUPFAM" id="SSF47616">
    <property type="entry name" value="GST C-terminal domain-like"/>
    <property type="match status" value="1"/>
</dbReference>
<evidence type="ECO:0000256" key="6">
    <source>
        <dbReference type="ARBA" id="ARBA00022516"/>
    </source>
</evidence>
<keyword evidence="10 19" id="KW-1133">Transmembrane helix</keyword>
<comment type="subcellular location">
    <subcellularLocation>
        <location evidence="18">Endomembrane system</location>
        <topology evidence="18">Single-pass membrane protein</topology>
    </subcellularLocation>
</comment>
<evidence type="ECO:0000256" key="18">
    <source>
        <dbReference type="ARBA" id="ARBA00037847"/>
    </source>
</evidence>
<keyword evidence="6" id="KW-0444">Lipid biosynthesis</keyword>